<dbReference type="AlphaFoldDB" id="A3IIQ3"/>
<protein>
    <submittedName>
        <fullName evidence="2">Uncharacterized protein</fullName>
    </submittedName>
</protein>
<sequence>MSYVLVIFVQQIFVCLFIYPQRFYL</sequence>
<name>A3IIQ3_9CHRO</name>
<keyword evidence="3" id="KW-1185">Reference proteome</keyword>
<dbReference type="EMBL" id="AAXW01000002">
    <property type="protein sequence ID" value="EAZ93685.1"/>
    <property type="molecule type" value="Genomic_DNA"/>
</dbReference>
<evidence type="ECO:0000313" key="2">
    <source>
        <dbReference type="EMBL" id="EAZ93685.1"/>
    </source>
</evidence>
<gene>
    <name evidence="2" type="ORF">CY0110_17857</name>
</gene>
<keyword evidence="1" id="KW-1133">Transmembrane helix</keyword>
<keyword evidence="1" id="KW-0472">Membrane</keyword>
<comment type="caution">
    <text evidence="2">The sequence shown here is derived from an EMBL/GenBank/DDBJ whole genome shotgun (WGS) entry which is preliminary data.</text>
</comment>
<keyword evidence="1" id="KW-0812">Transmembrane</keyword>
<reference evidence="2 3" key="1">
    <citation type="submission" date="2007-03" db="EMBL/GenBank/DDBJ databases">
        <authorList>
            <person name="Stal L."/>
            <person name="Ferriera S."/>
            <person name="Johnson J."/>
            <person name="Kravitz S."/>
            <person name="Beeson K."/>
            <person name="Sutton G."/>
            <person name="Rogers Y.-H."/>
            <person name="Friedman R."/>
            <person name="Frazier M."/>
            <person name="Venter J.C."/>
        </authorList>
    </citation>
    <scope>NUCLEOTIDE SEQUENCE [LARGE SCALE GENOMIC DNA]</scope>
    <source>
        <strain evidence="2 3">CCY0110</strain>
    </source>
</reference>
<evidence type="ECO:0000313" key="3">
    <source>
        <dbReference type="Proteomes" id="UP000003781"/>
    </source>
</evidence>
<dbReference type="Proteomes" id="UP000003781">
    <property type="component" value="Unassembled WGS sequence"/>
</dbReference>
<organism evidence="2 3">
    <name type="scientific">Crocosphaera chwakensis CCY0110</name>
    <dbReference type="NCBI Taxonomy" id="391612"/>
    <lineage>
        <taxon>Bacteria</taxon>
        <taxon>Bacillati</taxon>
        <taxon>Cyanobacteriota</taxon>
        <taxon>Cyanophyceae</taxon>
        <taxon>Oscillatoriophycideae</taxon>
        <taxon>Chroococcales</taxon>
        <taxon>Aphanothecaceae</taxon>
        <taxon>Crocosphaera</taxon>
        <taxon>Crocosphaera chwakensis</taxon>
    </lineage>
</organism>
<evidence type="ECO:0000256" key="1">
    <source>
        <dbReference type="SAM" id="Phobius"/>
    </source>
</evidence>
<proteinExistence type="predicted"/>
<accession>A3IIQ3</accession>
<feature type="transmembrane region" description="Helical" evidence="1">
    <location>
        <begin position="6"/>
        <end position="24"/>
    </location>
</feature>